<evidence type="ECO:0000256" key="12">
    <source>
        <dbReference type="ARBA" id="ARBA00023295"/>
    </source>
</evidence>
<evidence type="ECO:0000256" key="16">
    <source>
        <dbReference type="ARBA" id="ARBA00041276"/>
    </source>
</evidence>
<evidence type="ECO:0000256" key="9">
    <source>
        <dbReference type="ARBA" id="ARBA00023001"/>
    </source>
</evidence>
<evidence type="ECO:0000256" key="11">
    <source>
        <dbReference type="ARBA" id="ARBA00023277"/>
    </source>
</evidence>
<dbReference type="SUPFAM" id="SSF51445">
    <property type="entry name" value="(Trans)glycosidases"/>
    <property type="match status" value="1"/>
</dbReference>
<protein>
    <recommendedName>
        <fullName evidence="15">Probable beta-glucosidase G</fullName>
        <ecNumber evidence="5">3.2.1.21</ecNumber>
    </recommendedName>
    <alternativeName>
        <fullName evidence="16">Beta-D-glucoside glucohydrolase G</fullName>
    </alternativeName>
    <alternativeName>
        <fullName evidence="17">Cellobiase G</fullName>
    </alternativeName>
    <alternativeName>
        <fullName evidence="18">Gentiobiase G</fullName>
    </alternativeName>
</protein>
<dbReference type="Gene3D" id="2.60.40.10">
    <property type="entry name" value="Immunoglobulins"/>
    <property type="match status" value="1"/>
</dbReference>
<dbReference type="Pfam" id="PF00933">
    <property type="entry name" value="Glyco_hydro_3"/>
    <property type="match status" value="1"/>
</dbReference>
<gene>
    <name evidence="20" type="ORF">ASPBRDRAFT_53405</name>
</gene>
<evidence type="ECO:0000256" key="4">
    <source>
        <dbReference type="ARBA" id="ARBA00005336"/>
    </source>
</evidence>
<dbReference type="InterPro" id="IPR026891">
    <property type="entry name" value="Fn3-like"/>
</dbReference>
<evidence type="ECO:0000256" key="10">
    <source>
        <dbReference type="ARBA" id="ARBA00023180"/>
    </source>
</evidence>
<dbReference type="STRING" id="767769.A0A1L9UNA2"/>
<evidence type="ECO:0000256" key="8">
    <source>
        <dbReference type="ARBA" id="ARBA00022801"/>
    </source>
</evidence>
<dbReference type="GeneID" id="93579554"/>
<sequence>MYSKEPSYPSPNATGRGGWDVAISKAKRFVSRLTIEEKVSICTGTGLPPEPYTPDHTCQGNIQSIPRVNFSGLCYTDSDTGIGNAHSYGTGFPPGVTVASTWNRELMRARGFAIAEEFKAKGIHAVLGPVLAFARTVGGGTNFEGFGNDPYLIGVAGYETVTGHQGAGVQAEIKQYIGYDGQQYNRTYYSSNMDSKTFHEVYLWPYAEALRASPACVMTSYAYVNNSYSSQNAYLLNDVLKTHLGFQGYTQTDWFGLKAGVAAVLSGLDQDMPGVAADSGSWSFFGTNYTEAVKNGSIPEWRLTDAAVRIMTPYFWLGQDRGYPQVNLVDDPRLTITDSQRQRHRTLACEIAAAGTVLLHNTPGRKKGLPLGKPTTITLFGPAAGQNPGSVDDIGYAEGTLANGGGSASTFYPRLIDPISAIQQRAAEDLTLVDWITTTTNLTYTASIAQRGTVCIPIVSSFSGEGTDRTLTLLHNGDQMIQTVANNCANTIVIIQSVGPINMESWVEHPNITAILWTNLGGQELGPALVDILYGKVNPSGRLVYTIARNISDYPNQGHIIKEPQPYPQIDYTEGVLVDYRGFESNQEKTPPRFWFGHGLSYSNFTYSNLQIRKQADLDTMLERPIEYVADAPGGDSKLYDVAVVVSFSIRNEGPYDGVEIPQLYLRMPGEAGNINSTTTNSTMAKVLRGFESVRVRDEETQEVRLFLTRKDISYWSTGEQNWVTPSGGGSRFEVLVGASSSDIRLYGEFVL</sequence>
<dbReference type="InterPro" id="IPR002772">
    <property type="entry name" value="Glyco_hydro_3_C"/>
</dbReference>
<dbReference type="Pfam" id="PF14310">
    <property type="entry name" value="Fn3-like"/>
    <property type="match status" value="1"/>
</dbReference>
<evidence type="ECO:0000256" key="2">
    <source>
        <dbReference type="ARBA" id="ARBA00004613"/>
    </source>
</evidence>
<dbReference type="Proteomes" id="UP000184499">
    <property type="component" value="Unassembled WGS sequence"/>
</dbReference>
<keyword evidence="13" id="KW-0624">Polysaccharide degradation</keyword>
<proteinExistence type="inferred from homology"/>
<dbReference type="GO" id="GO:0005576">
    <property type="term" value="C:extracellular region"/>
    <property type="evidence" value="ECO:0007669"/>
    <property type="project" value="UniProtKB-SubCell"/>
</dbReference>
<keyword evidence="12" id="KW-0326">Glycosidase</keyword>
<keyword evidence="9" id="KW-0136">Cellulose degradation</keyword>
<dbReference type="Pfam" id="PF01915">
    <property type="entry name" value="Glyco_hydro_3_C"/>
    <property type="match status" value="1"/>
</dbReference>
<dbReference type="FunFam" id="3.20.20.300:FF:000002">
    <property type="entry name" value="Probable beta-glucosidase"/>
    <property type="match status" value="1"/>
</dbReference>
<dbReference type="InterPro" id="IPR017853">
    <property type="entry name" value="GH"/>
</dbReference>
<evidence type="ECO:0000313" key="20">
    <source>
        <dbReference type="EMBL" id="OJJ73177.1"/>
    </source>
</evidence>
<dbReference type="InterPro" id="IPR036881">
    <property type="entry name" value="Glyco_hydro_3_C_sf"/>
</dbReference>
<dbReference type="SMART" id="SM01217">
    <property type="entry name" value="Fn3_like"/>
    <property type="match status" value="1"/>
</dbReference>
<reference evidence="21" key="1">
    <citation type="journal article" date="2017" name="Genome Biol.">
        <title>Comparative genomics reveals high biological diversity and specific adaptations in the industrially and medically important fungal genus Aspergillus.</title>
        <authorList>
            <person name="de Vries R.P."/>
            <person name="Riley R."/>
            <person name="Wiebenga A."/>
            <person name="Aguilar-Osorio G."/>
            <person name="Amillis S."/>
            <person name="Uchima C.A."/>
            <person name="Anderluh G."/>
            <person name="Asadollahi M."/>
            <person name="Askin M."/>
            <person name="Barry K."/>
            <person name="Battaglia E."/>
            <person name="Bayram O."/>
            <person name="Benocci T."/>
            <person name="Braus-Stromeyer S.A."/>
            <person name="Caldana C."/>
            <person name="Canovas D."/>
            <person name="Cerqueira G.C."/>
            <person name="Chen F."/>
            <person name="Chen W."/>
            <person name="Choi C."/>
            <person name="Clum A."/>
            <person name="Dos Santos R.A."/>
            <person name="Damasio A.R."/>
            <person name="Diallinas G."/>
            <person name="Emri T."/>
            <person name="Fekete E."/>
            <person name="Flipphi M."/>
            <person name="Freyberg S."/>
            <person name="Gallo A."/>
            <person name="Gournas C."/>
            <person name="Habgood R."/>
            <person name="Hainaut M."/>
            <person name="Harispe M.L."/>
            <person name="Henrissat B."/>
            <person name="Hilden K.S."/>
            <person name="Hope R."/>
            <person name="Hossain A."/>
            <person name="Karabika E."/>
            <person name="Karaffa L."/>
            <person name="Karanyi Z."/>
            <person name="Krasevec N."/>
            <person name="Kuo A."/>
            <person name="Kusch H."/>
            <person name="LaButti K."/>
            <person name="Lagendijk E.L."/>
            <person name="Lapidus A."/>
            <person name="Levasseur A."/>
            <person name="Lindquist E."/>
            <person name="Lipzen A."/>
            <person name="Logrieco A.F."/>
            <person name="MacCabe A."/>
            <person name="Maekelae M.R."/>
            <person name="Malavazi I."/>
            <person name="Melin P."/>
            <person name="Meyer V."/>
            <person name="Mielnichuk N."/>
            <person name="Miskei M."/>
            <person name="Molnar A.P."/>
            <person name="Mule G."/>
            <person name="Ngan C.Y."/>
            <person name="Orejas M."/>
            <person name="Orosz E."/>
            <person name="Ouedraogo J.P."/>
            <person name="Overkamp K.M."/>
            <person name="Park H.-S."/>
            <person name="Perrone G."/>
            <person name="Piumi F."/>
            <person name="Punt P.J."/>
            <person name="Ram A.F."/>
            <person name="Ramon A."/>
            <person name="Rauscher S."/>
            <person name="Record E."/>
            <person name="Riano-Pachon D.M."/>
            <person name="Robert V."/>
            <person name="Roehrig J."/>
            <person name="Ruller R."/>
            <person name="Salamov A."/>
            <person name="Salih N.S."/>
            <person name="Samson R.A."/>
            <person name="Sandor E."/>
            <person name="Sanguinetti M."/>
            <person name="Schuetze T."/>
            <person name="Sepcic K."/>
            <person name="Shelest E."/>
            <person name="Sherlock G."/>
            <person name="Sophianopoulou V."/>
            <person name="Squina F.M."/>
            <person name="Sun H."/>
            <person name="Susca A."/>
            <person name="Todd R.B."/>
            <person name="Tsang A."/>
            <person name="Unkles S.E."/>
            <person name="van de Wiele N."/>
            <person name="van Rossen-Uffink D."/>
            <person name="Oliveira J.V."/>
            <person name="Vesth T.C."/>
            <person name="Visser J."/>
            <person name="Yu J.-H."/>
            <person name="Zhou M."/>
            <person name="Andersen M.R."/>
            <person name="Archer D.B."/>
            <person name="Baker S.E."/>
            <person name="Benoit I."/>
            <person name="Brakhage A.A."/>
            <person name="Braus G.H."/>
            <person name="Fischer R."/>
            <person name="Frisvad J.C."/>
            <person name="Goldman G.H."/>
            <person name="Houbraken J."/>
            <person name="Oakley B."/>
            <person name="Pocsi I."/>
            <person name="Scazzocchio C."/>
            <person name="Seiboth B."/>
            <person name="vanKuyk P.A."/>
            <person name="Wortman J."/>
            <person name="Dyer P.S."/>
            <person name="Grigoriev I.V."/>
        </authorList>
    </citation>
    <scope>NUCLEOTIDE SEQUENCE [LARGE SCALE GENOMIC DNA]</scope>
    <source>
        <strain evidence="21">CBS 101740 / IMI 381727 / IBT 21946</strain>
    </source>
</reference>
<keyword evidence="6" id="KW-0964">Secreted</keyword>
<organism evidence="20 21">
    <name type="scientific">Aspergillus brasiliensis (strain CBS 101740 / IMI 381727 / IBT 21946)</name>
    <dbReference type="NCBI Taxonomy" id="767769"/>
    <lineage>
        <taxon>Eukaryota</taxon>
        <taxon>Fungi</taxon>
        <taxon>Dikarya</taxon>
        <taxon>Ascomycota</taxon>
        <taxon>Pezizomycotina</taxon>
        <taxon>Eurotiomycetes</taxon>
        <taxon>Eurotiomycetidae</taxon>
        <taxon>Eurotiales</taxon>
        <taxon>Aspergillaceae</taxon>
        <taxon>Aspergillus</taxon>
        <taxon>Aspergillus subgen. Circumdati</taxon>
    </lineage>
</organism>
<evidence type="ECO:0000256" key="14">
    <source>
        <dbReference type="ARBA" id="ARBA00024983"/>
    </source>
</evidence>
<name>A0A1L9UNA2_ASPBC</name>
<keyword evidence="8" id="KW-0378">Hydrolase</keyword>
<dbReference type="SUPFAM" id="SSF52279">
    <property type="entry name" value="Beta-D-glucan exohydrolase, C-terminal domain"/>
    <property type="match status" value="1"/>
</dbReference>
<evidence type="ECO:0000259" key="19">
    <source>
        <dbReference type="SMART" id="SM01217"/>
    </source>
</evidence>
<comment type="similarity">
    <text evidence="4">Belongs to the glycosyl hydrolase 3 family.</text>
</comment>
<dbReference type="OMA" id="ANNCANT"/>
<dbReference type="InterPro" id="IPR050288">
    <property type="entry name" value="Cellulose_deg_GH3"/>
</dbReference>
<keyword evidence="21" id="KW-1185">Reference proteome</keyword>
<dbReference type="InterPro" id="IPR036962">
    <property type="entry name" value="Glyco_hydro_3_N_sf"/>
</dbReference>
<dbReference type="Gene3D" id="3.40.50.1700">
    <property type="entry name" value="Glycoside hydrolase family 3 C-terminal domain"/>
    <property type="match status" value="1"/>
</dbReference>
<comment type="catalytic activity">
    <reaction evidence="1">
        <text>Hydrolysis of terminal, non-reducing beta-D-glucosyl residues with release of beta-D-glucose.</text>
        <dbReference type="EC" id="3.2.1.21"/>
    </reaction>
</comment>
<accession>A0A1L9UNA2</accession>
<comment type="pathway">
    <text evidence="3">Glycan metabolism; cellulose degradation.</text>
</comment>
<evidence type="ECO:0000256" key="18">
    <source>
        <dbReference type="ARBA" id="ARBA00041808"/>
    </source>
</evidence>
<dbReference type="VEuPathDB" id="FungiDB:ASPBRDRAFT_53405"/>
<comment type="subcellular location">
    <subcellularLocation>
        <location evidence="2">Secreted</location>
    </subcellularLocation>
</comment>
<dbReference type="PANTHER" id="PTHR42715">
    <property type="entry name" value="BETA-GLUCOSIDASE"/>
    <property type="match status" value="1"/>
</dbReference>
<evidence type="ECO:0000256" key="5">
    <source>
        <dbReference type="ARBA" id="ARBA00012744"/>
    </source>
</evidence>
<dbReference type="GO" id="GO:0008422">
    <property type="term" value="F:beta-glucosidase activity"/>
    <property type="evidence" value="ECO:0007669"/>
    <property type="project" value="UniProtKB-EC"/>
</dbReference>
<evidence type="ECO:0000313" key="21">
    <source>
        <dbReference type="Proteomes" id="UP000184499"/>
    </source>
</evidence>
<keyword evidence="7" id="KW-0732">Signal</keyword>
<evidence type="ECO:0000256" key="1">
    <source>
        <dbReference type="ARBA" id="ARBA00000448"/>
    </source>
</evidence>
<dbReference type="RefSeq" id="XP_067480425.1">
    <property type="nucleotide sequence ID" value="XM_067627066.1"/>
</dbReference>
<keyword evidence="10" id="KW-0325">Glycoprotein</keyword>
<dbReference type="InterPro" id="IPR013783">
    <property type="entry name" value="Ig-like_fold"/>
</dbReference>
<dbReference type="PRINTS" id="PR00133">
    <property type="entry name" value="GLHYDRLASE3"/>
</dbReference>
<dbReference type="Gene3D" id="3.20.20.300">
    <property type="entry name" value="Glycoside hydrolase, family 3, N-terminal domain"/>
    <property type="match status" value="1"/>
</dbReference>
<evidence type="ECO:0000256" key="17">
    <source>
        <dbReference type="ARBA" id="ARBA00041601"/>
    </source>
</evidence>
<evidence type="ECO:0000256" key="3">
    <source>
        <dbReference type="ARBA" id="ARBA00004987"/>
    </source>
</evidence>
<evidence type="ECO:0000256" key="13">
    <source>
        <dbReference type="ARBA" id="ARBA00023326"/>
    </source>
</evidence>
<comment type="function">
    <text evidence="14">Beta-glucosidases are one of a number of cellulolytic enzymes involved in the degradation of cellulosic biomass. Catalyzes the last step releasing glucose from the inhibitory cellobiose.</text>
</comment>
<dbReference type="AlphaFoldDB" id="A0A1L9UNA2"/>
<dbReference type="GO" id="GO:0030245">
    <property type="term" value="P:cellulose catabolic process"/>
    <property type="evidence" value="ECO:0007669"/>
    <property type="project" value="UniProtKB-KW"/>
</dbReference>
<dbReference type="OrthoDB" id="416222at2759"/>
<evidence type="ECO:0000256" key="15">
    <source>
        <dbReference type="ARBA" id="ARBA00039579"/>
    </source>
</evidence>
<feature type="domain" description="Fibronectin type III-like" evidence="19">
    <location>
        <begin position="660"/>
        <end position="741"/>
    </location>
</feature>
<keyword evidence="11" id="KW-0119">Carbohydrate metabolism</keyword>
<evidence type="ECO:0000256" key="6">
    <source>
        <dbReference type="ARBA" id="ARBA00022525"/>
    </source>
</evidence>
<evidence type="ECO:0000256" key="7">
    <source>
        <dbReference type="ARBA" id="ARBA00022729"/>
    </source>
</evidence>
<dbReference type="PANTHER" id="PTHR42715:SF12">
    <property type="entry name" value="BETA-GLUCOSIDASE G-RELATED"/>
    <property type="match status" value="1"/>
</dbReference>
<dbReference type="EC" id="3.2.1.21" evidence="5"/>
<dbReference type="InterPro" id="IPR001764">
    <property type="entry name" value="Glyco_hydro_3_N"/>
</dbReference>
<dbReference type="EMBL" id="KV878682">
    <property type="protein sequence ID" value="OJJ73177.1"/>
    <property type="molecule type" value="Genomic_DNA"/>
</dbReference>